<dbReference type="AlphaFoldDB" id="A0A151TDZ0"/>
<sequence length="50" mass="5764">MLIIKITQSNSQCPICLERFEVGCEAKKMPCDQILRIIHLERSSMEEGKI</sequence>
<keyword evidence="2" id="KW-1185">Reference proteome</keyword>
<accession>A0A151TDZ0</accession>
<dbReference type="EMBL" id="CM003608">
    <property type="protein sequence ID" value="KYP65262.1"/>
    <property type="molecule type" value="Genomic_DNA"/>
</dbReference>
<reference evidence="1 2" key="1">
    <citation type="journal article" date="2012" name="Nat. Biotechnol.">
        <title>Draft genome sequence of pigeonpea (Cajanus cajan), an orphan legume crop of resource-poor farmers.</title>
        <authorList>
            <person name="Varshney R.K."/>
            <person name="Chen W."/>
            <person name="Li Y."/>
            <person name="Bharti A.K."/>
            <person name="Saxena R.K."/>
            <person name="Schlueter J.A."/>
            <person name="Donoghue M.T."/>
            <person name="Azam S."/>
            <person name="Fan G."/>
            <person name="Whaley A.M."/>
            <person name="Farmer A.D."/>
            <person name="Sheridan J."/>
            <person name="Iwata A."/>
            <person name="Tuteja R."/>
            <person name="Penmetsa R.V."/>
            <person name="Wu W."/>
            <person name="Upadhyaya H.D."/>
            <person name="Yang S.P."/>
            <person name="Shah T."/>
            <person name="Saxena K.B."/>
            <person name="Michael T."/>
            <person name="McCombie W.R."/>
            <person name="Yang B."/>
            <person name="Zhang G."/>
            <person name="Yang H."/>
            <person name="Wang J."/>
            <person name="Spillane C."/>
            <person name="Cook D.R."/>
            <person name="May G.D."/>
            <person name="Xu X."/>
            <person name="Jackson S.A."/>
        </authorList>
    </citation>
    <scope>NUCLEOTIDE SEQUENCE [LARGE SCALE GENOMIC DNA]</scope>
    <source>
        <strain evidence="2">cv. Asha</strain>
    </source>
</reference>
<dbReference type="Gramene" id="C.cajan_11167.t">
    <property type="protein sequence ID" value="C.cajan_11167.t.cds1"/>
    <property type="gene ID" value="C.cajan_11167"/>
</dbReference>
<name>A0A151TDZ0_CAJCA</name>
<organism evidence="1 2">
    <name type="scientific">Cajanus cajan</name>
    <name type="common">Pigeon pea</name>
    <name type="synonym">Cajanus indicus</name>
    <dbReference type="NCBI Taxonomy" id="3821"/>
    <lineage>
        <taxon>Eukaryota</taxon>
        <taxon>Viridiplantae</taxon>
        <taxon>Streptophyta</taxon>
        <taxon>Embryophyta</taxon>
        <taxon>Tracheophyta</taxon>
        <taxon>Spermatophyta</taxon>
        <taxon>Magnoliopsida</taxon>
        <taxon>eudicotyledons</taxon>
        <taxon>Gunneridae</taxon>
        <taxon>Pentapetalae</taxon>
        <taxon>rosids</taxon>
        <taxon>fabids</taxon>
        <taxon>Fabales</taxon>
        <taxon>Fabaceae</taxon>
        <taxon>Papilionoideae</taxon>
        <taxon>50 kb inversion clade</taxon>
        <taxon>NPAAA clade</taxon>
        <taxon>indigoferoid/millettioid clade</taxon>
        <taxon>Phaseoleae</taxon>
        <taxon>Cajanus</taxon>
    </lineage>
</organism>
<evidence type="ECO:0000313" key="2">
    <source>
        <dbReference type="Proteomes" id="UP000075243"/>
    </source>
</evidence>
<protein>
    <submittedName>
        <fullName evidence="1">Uncharacterized protein</fullName>
    </submittedName>
</protein>
<proteinExistence type="predicted"/>
<dbReference type="SUPFAM" id="SSF57850">
    <property type="entry name" value="RING/U-box"/>
    <property type="match status" value="1"/>
</dbReference>
<evidence type="ECO:0000313" key="1">
    <source>
        <dbReference type="EMBL" id="KYP65262.1"/>
    </source>
</evidence>
<dbReference type="Proteomes" id="UP000075243">
    <property type="component" value="Chromosome 6"/>
</dbReference>
<gene>
    <name evidence="1" type="ORF">KK1_011494</name>
</gene>